<gene>
    <name evidence="1" type="ORF">A2973_05790</name>
</gene>
<protein>
    <submittedName>
        <fullName evidence="1">Uncharacterized protein</fullName>
    </submittedName>
</protein>
<dbReference type="AlphaFoldDB" id="A0A1F6AWG7"/>
<proteinExistence type="predicted"/>
<evidence type="ECO:0000313" key="2">
    <source>
        <dbReference type="Proteomes" id="UP000176409"/>
    </source>
</evidence>
<name>A0A1F6AWG7_9BACT</name>
<dbReference type="Proteomes" id="UP000176409">
    <property type="component" value="Unassembled WGS sequence"/>
</dbReference>
<accession>A0A1F6AWG7</accession>
<evidence type="ECO:0000313" key="1">
    <source>
        <dbReference type="EMBL" id="OGG28863.1"/>
    </source>
</evidence>
<comment type="caution">
    <text evidence="1">The sequence shown here is derived from an EMBL/GenBank/DDBJ whole genome shotgun (WGS) entry which is preliminary data.</text>
</comment>
<reference evidence="1 2" key="1">
    <citation type="journal article" date="2016" name="Nat. Commun.">
        <title>Thousands of microbial genomes shed light on interconnected biogeochemical processes in an aquifer system.</title>
        <authorList>
            <person name="Anantharaman K."/>
            <person name="Brown C.T."/>
            <person name="Hug L.A."/>
            <person name="Sharon I."/>
            <person name="Castelle C.J."/>
            <person name="Probst A.J."/>
            <person name="Thomas B.C."/>
            <person name="Singh A."/>
            <person name="Wilkins M.J."/>
            <person name="Karaoz U."/>
            <person name="Brodie E.L."/>
            <person name="Williams K.H."/>
            <person name="Hubbard S.S."/>
            <person name="Banfield J.F."/>
        </authorList>
    </citation>
    <scope>NUCLEOTIDE SEQUENCE [LARGE SCALE GENOMIC DNA]</scope>
</reference>
<sequence>MDGAHIEGGGDLRPEALEEINGLLTRSEQLARERAELWAHALTSDQTQNDQAQAKLLEGLRGVLSDSTRVSQKTDSVDGVVREKLHGLRAAIWDASCLGDRRKFCILGSEDQERLILLPFSHDLAYASENFEHTNHNPFKRLLWKLHHNRLMTPQSRHLRERFEQDTYGKRVLAGLRHPDVETAIALSGSTAPGVATASSDIDTISYVRPPPGADIPTYFIEKGPDGTGFTGKEEGSPLDIRQLLEAARAYRFWAGVPAYTLDPQGAYSGIPGSGSPKEVGMDVGAASLFGWSGVVQETEGTIDGMRRDFLGALAQNQYGESVWNDVVVPNWRRLHVMYEKNMIGGKDRRARVDDAIRDQVTTLGLGRGKPDRALHLINQFRSAITLPALSEMCAIYDVA</sequence>
<organism evidence="1 2">
    <name type="scientific">Candidatus Gottesmanbacteria bacterium RIFCSPLOWO2_01_FULL_49_10</name>
    <dbReference type="NCBI Taxonomy" id="1798396"/>
    <lineage>
        <taxon>Bacteria</taxon>
        <taxon>Candidatus Gottesmaniibacteriota</taxon>
    </lineage>
</organism>
<dbReference type="STRING" id="1798396.A2973_05790"/>
<dbReference type="EMBL" id="MFJZ01000068">
    <property type="protein sequence ID" value="OGG28863.1"/>
    <property type="molecule type" value="Genomic_DNA"/>
</dbReference>